<protein>
    <submittedName>
        <fullName evidence="1">Uncharacterized protein</fullName>
    </submittedName>
</protein>
<gene>
    <name evidence="1" type="ORF">SDC9_154198</name>
</gene>
<organism evidence="1">
    <name type="scientific">bioreactor metagenome</name>
    <dbReference type="NCBI Taxonomy" id="1076179"/>
    <lineage>
        <taxon>unclassified sequences</taxon>
        <taxon>metagenomes</taxon>
        <taxon>ecological metagenomes</taxon>
    </lineage>
</organism>
<comment type="caution">
    <text evidence="1">The sequence shown here is derived from an EMBL/GenBank/DDBJ whole genome shotgun (WGS) entry which is preliminary data.</text>
</comment>
<accession>A0A645EY46</accession>
<proteinExistence type="predicted"/>
<dbReference type="AlphaFoldDB" id="A0A645EY46"/>
<sequence length="46" mass="5238">MKLIDEKRISRIKTAMVVLLAERLGSGGVDIYMRDPVGFNLPKQMF</sequence>
<name>A0A645EY46_9ZZZZ</name>
<dbReference type="EMBL" id="VSSQ01052890">
    <property type="protein sequence ID" value="MPN06941.1"/>
    <property type="molecule type" value="Genomic_DNA"/>
</dbReference>
<evidence type="ECO:0000313" key="1">
    <source>
        <dbReference type="EMBL" id="MPN06941.1"/>
    </source>
</evidence>
<reference evidence="1" key="1">
    <citation type="submission" date="2019-08" db="EMBL/GenBank/DDBJ databases">
        <authorList>
            <person name="Kucharzyk K."/>
            <person name="Murdoch R.W."/>
            <person name="Higgins S."/>
            <person name="Loffler F."/>
        </authorList>
    </citation>
    <scope>NUCLEOTIDE SEQUENCE</scope>
</reference>